<protein>
    <submittedName>
        <fullName evidence="3">Uncharacterized protein</fullName>
    </submittedName>
</protein>
<evidence type="ECO:0000256" key="1">
    <source>
        <dbReference type="SAM" id="MobiDB-lite"/>
    </source>
</evidence>
<evidence type="ECO:0000313" key="2">
    <source>
        <dbReference type="Proteomes" id="UP000887565"/>
    </source>
</evidence>
<dbReference type="WBParaSite" id="nRc.2.0.1.t15636-RA">
    <property type="protein sequence ID" value="nRc.2.0.1.t15636-RA"/>
    <property type="gene ID" value="nRc.2.0.1.g15636"/>
</dbReference>
<organism evidence="2 3">
    <name type="scientific">Romanomermis culicivorax</name>
    <name type="common">Nematode worm</name>
    <dbReference type="NCBI Taxonomy" id="13658"/>
    <lineage>
        <taxon>Eukaryota</taxon>
        <taxon>Metazoa</taxon>
        <taxon>Ecdysozoa</taxon>
        <taxon>Nematoda</taxon>
        <taxon>Enoplea</taxon>
        <taxon>Dorylaimia</taxon>
        <taxon>Mermithida</taxon>
        <taxon>Mermithoidea</taxon>
        <taxon>Mermithidae</taxon>
        <taxon>Romanomermis</taxon>
    </lineage>
</organism>
<feature type="region of interest" description="Disordered" evidence="1">
    <location>
        <begin position="125"/>
        <end position="153"/>
    </location>
</feature>
<dbReference type="AlphaFoldDB" id="A0A915IPA9"/>
<feature type="compositionally biased region" description="Basic and acidic residues" evidence="1">
    <location>
        <begin position="42"/>
        <end position="67"/>
    </location>
</feature>
<sequence length="260" mass="30643">MKSCIGYSTQKEKQTMKQISIKGKMYMTKNSNPIKRDHRKIETMGKKPVRYDDVPKDRRVYDPEKGQKPNRSIGIKHNGYRRRSRRIKFARRGRRRGRKQSNHYRRRAAKCRKLSTHMSKRLFSTYPSSAQEVRAETNSHSSRSHSPCKSDEEKDDIDEILNKLIKEQTFGRVQETFTLQFCTSLKTIVYQENVTQNMIKTSKDRKASTKLCSIFFVLFPLDEEFGKRRRLFLTCAVTLCEVCQFSCKTDCVTLLWVEDD</sequence>
<name>A0A915IPA9_ROMCU</name>
<dbReference type="Proteomes" id="UP000887565">
    <property type="component" value="Unplaced"/>
</dbReference>
<reference evidence="3" key="1">
    <citation type="submission" date="2022-11" db="UniProtKB">
        <authorList>
            <consortium name="WormBaseParasite"/>
        </authorList>
    </citation>
    <scope>IDENTIFICATION</scope>
</reference>
<feature type="region of interest" description="Disordered" evidence="1">
    <location>
        <begin position="42"/>
        <end position="75"/>
    </location>
</feature>
<feature type="region of interest" description="Disordered" evidence="1">
    <location>
        <begin position="90"/>
        <end position="110"/>
    </location>
</feature>
<keyword evidence="2" id="KW-1185">Reference proteome</keyword>
<evidence type="ECO:0000313" key="3">
    <source>
        <dbReference type="WBParaSite" id="nRc.2.0.1.t15636-RA"/>
    </source>
</evidence>
<proteinExistence type="predicted"/>
<accession>A0A915IPA9</accession>